<reference evidence="1" key="2">
    <citation type="journal article" date="2015" name="Fish Shellfish Immunol.">
        <title>Early steps in the European eel (Anguilla anguilla)-Vibrio vulnificus interaction in the gills: Role of the RtxA13 toxin.</title>
        <authorList>
            <person name="Callol A."/>
            <person name="Pajuelo D."/>
            <person name="Ebbesson L."/>
            <person name="Teles M."/>
            <person name="MacKenzie S."/>
            <person name="Amaro C."/>
        </authorList>
    </citation>
    <scope>NUCLEOTIDE SEQUENCE</scope>
</reference>
<accession>A0A0E9Q1G3</accession>
<reference evidence="1" key="1">
    <citation type="submission" date="2014-11" db="EMBL/GenBank/DDBJ databases">
        <authorList>
            <person name="Amaro Gonzalez C."/>
        </authorList>
    </citation>
    <scope>NUCLEOTIDE SEQUENCE</scope>
</reference>
<sequence>MSLPSVYMLYVCMYRQGTSHKCVFLCSL</sequence>
<organism evidence="1">
    <name type="scientific">Anguilla anguilla</name>
    <name type="common">European freshwater eel</name>
    <name type="synonym">Muraena anguilla</name>
    <dbReference type="NCBI Taxonomy" id="7936"/>
    <lineage>
        <taxon>Eukaryota</taxon>
        <taxon>Metazoa</taxon>
        <taxon>Chordata</taxon>
        <taxon>Craniata</taxon>
        <taxon>Vertebrata</taxon>
        <taxon>Euteleostomi</taxon>
        <taxon>Actinopterygii</taxon>
        <taxon>Neopterygii</taxon>
        <taxon>Teleostei</taxon>
        <taxon>Anguilliformes</taxon>
        <taxon>Anguillidae</taxon>
        <taxon>Anguilla</taxon>
    </lineage>
</organism>
<evidence type="ECO:0000313" key="1">
    <source>
        <dbReference type="EMBL" id="JAH10589.1"/>
    </source>
</evidence>
<protein>
    <submittedName>
        <fullName evidence="1">Uncharacterized protein</fullName>
    </submittedName>
</protein>
<dbReference type="EMBL" id="GBXM01097988">
    <property type="protein sequence ID" value="JAH10589.1"/>
    <property type="molecule type" value="Transcribed_RNA"/>
</dbReference>
<name>A0A0E9Q1G3_ANGAN</name>
<dbReference type="AlphaFoldDB" id="A0A0E9Q1G3"/>
<proteinExistence type="predicted"/>